<name>A0A371Z4P8_9PROT</name>
<dbReference type="OrthoDB" id="9800776at2"/>
<dbReference type="PANTHER" id="PTHR21266:SF60">
    <property type="entry name" value="3-KETOSTEROID-9-ALPHA-MONOOXYGENASE, OXYGENASE COMPONENT"/>
    <property type="match status" value="1"/>
</dbReference>
<dbReference type="PROSITE" id="PS51296">
    <property type="entry name" value="RIESKE"/>
    <property type="match status" value="1"/>
</dbReference>
<protein>
    <submittedName>
        <fullName evidence="7">Rieske (2Fe-2S) protein</fullName>
    </submittedName>
</protein>
<dbReference type="Proteomes" id="UP000262371">
    <property type="component" value="Unassembled WGS sequence"/>
</dbReference>
<keyword evidence="4" id="KW-0408">Iron</keyword>
<keyword evidence="5" id="KW-0411">Iron-sulfur</keyword>
<dbReference type="SUPFAM" id="SSF50022">
    <property type="entry name" value="ISP domain"/>
    <property type="match status" value="1"/>
</dbReference>
<dbReference type="InterPro" id="IPR050584">
    <property type="entry name" value="Cholesterol_7-desaturase"/>
</dbReference>
<dbReference type="CDD" id="cd03469">
    <property type="entry name" value="Rieske_RO_Alpha_N"/>
    <property type="match status" value="1"/>
</dbReference>
<keyword evidence="3" id="KW-0560">Oxidoreductase</keyword>
<organism evidence="7 8">
    <name type="scientific">Komagataeibacter melaceti</name>
    <dbReference type="NCBI Taxonomy" id="2766577"/>
    <lineage>
        <taxon>Bacteria</taxon>
        <taxon>Pseudomonadati</taxon>
        <taxon>Pseudomonadota</taxon>
        <taxon>Alphaproteobacteria</taxon>
        <taxon>Acetobacterales</taxon>
        <taxon>Acetobacteraceae</taxon>
        <taxon>Komagataeibacter</taxon>
    </lineage>
</organism>
<dbReference type="InterPro" id="IPR017941">
    <property type="entry name" value="Rieske_2Fe-2S"/>
</dbReference>
<dbReference type="PROSITE" id="PS00570">
    <property type="entry name" value="RING_HYDROXYL_ALPHA"/>
    <property type="match status" value="1"/>
</dbReference>
<keyword evidence="2" id="KW-0479">Metal-binding</keyword>
<dbReference type="PANTHER" id="PTHR21266">
    <property type="entry name" value="IRON-SULFUR DOMAIN CONTAINING PROTEIN"/>
    <property type="match status" value="1"/>
</dbReference>
<dbReference type="GO" id="GO:0016491">
    <property type="term" value="F:oxidoreductase activity"/>
    <property type="evidence" value="ECO:0007669"/>
    <property type="project" value="UniProtKB-KW"/>
</dbReference>
<comment type="caution">
    <text evidence="7">The sequence shown here is derived from an EMBL/GenBank/DDBJ whole genome shotgun (WGS) entry which is preliminary data.</text>
</comment>
<dbReference type="Gene3D" id="2.102.10.10">
    <property type="entry name" value="Rieske [2Fe-2S] iron-sulphur domain"/>
    <property type="match status" value="1"/>
</dbReference>
<dbReference type="InterPro" id="IPR036922">
    <property type="entry name" value="Rieske_2Fe-2S_sf"/>
</dbReference>
<feature type="domain" description="Rieske" evidence="6">
    <location>
        <begin position="12"/>
        <end position="116"/>
    </location>
</feature>
<evidence type="ECO:0000256" key="5">
    <source>
        <dbReference type="ARBA" id="ARBA00023014"/>
    </source>
</evidence>
<evidence type="ECO:0000256" key="3">
    <source>
        <dbReference type="ARBA" id="ARBA00023002"/>
    </source>
</evidence>
<proteinExistence type="predicted"/>
<dbReference type="InterPro" id="IPR015881">
    <property type="entry name" value="ARHD_Rieske_2Fe_2S"/>
</dbReference>
<dbReference type="EMBL" id="QUWV01000004">
    <property type="protein sequence ID" value="RFD21446.1"/>
    <property type="molecule type" value="Genomic_DNA"/>
</dbReference>
<dbReference type="GO" id="GO:0005506">
    <property type="term" value="F:iron ion binding"/>
    <property type="evidence" value="ECO:0007669"/>
    <property type="project" value="InterPro"/>
</dbReference>
<accession>A0A371Z4P8</accession>
<dbReference type="Pfam" id="PF00355">
    <property type="entry name" value="Rieske"/>
    <property type="match status" value="1"/>
</dbReference>
<sequence length="240" mass="25749">MTSRLPDDGAGWIAIGLSDDVPAGCVTGVVLAGRQLALWRDGEGAPHLWEDRCPHRGMRMSLGFVRGNDLACLYHGWRFDGAGQCRQIPAHPELKVSARICMKTFDVAERGGMLWGWHGRDRATGAPEVAASGTAVRSIHAAVPAGAMRVMLEETPGEFFYGLGQLLPVGGHPDLFSLTMEDGTGELVLALQPISSAQCAVHAVLRGQADAALRAECARRMGWLRDSAERGHDDRQGADT</sequence>
<evidence type="ECO:0000256" key="2">
    <source>
        <dbReference type="ARBA" id="ARBA00022723"/>
    </source>
</evidence>
<evidence type="ECO:0000313" key="7">
    <source>
        <dbReference type="EMBL" id="RFD21446.1"/>
    </source>
</evidence>
<reference evidence="7 8" key="1">
    <citation type="submission" date="2018-08" db="EMBL/GenBank/DDBJ databases">
        <title>Komagataeibacter sp. AV 382.</title>
        <authorList>
            <person name="Skraban J."/>
            <person name="Trcek J."/>
        </authorList>
    </citation>
    <scope>NUCLEOTIDE SEQUENCE [LARGE SCALE GENOMIC DNA]</scope>
    <source>
        <strain evidence="7 8">AV 382</strain>
    </source>
</reference>
<evidence type="ECO:0000259" key="6">
    <source>
        <dbReference type="PROSITE" id="PS51296"/>
    </source>
</evidence>
<keyword evidence="8" id="KW-1185">Reference proteome</keyword>
<evidence type="ECO:0000313" key="8">
    <source>
        <dbReference type="Proteomes" id="UP000262371"/>
    </source>
</evidence>
<dbReference type="AlphaFoldDB" id="A0A371Z4P8"/>
<keyword evidence="1" id="KW-0001">2Fe-2S</keyword>
<dbReference type="GO" id="GO:0051537">
    <property type="term" value="F:2 iron, 2 sulfur cluster binding"/>
    <property type="evidence" value="ECO:0007669"/>
    <property type="project" value="UniProtKB-KW"/>
</dbReference>
<evidence type="ECO:0000256" key="1">
    <source>
        <dbReference type="ARBA" id="ARBA00022714"/>
    </source>
</evidence>
<evidence type="ECO:0000256" key="4">
    <source>
        <dbReference type="ARBA" id="ARBA00023004"/>
    </source>
</evidence>
<gene>
    <name evidence="7" type="ORF">DY926_00800</name>
</gene>